<evidence type="ECO:0000313" key="4">
    <source>
        <dbReference type="Proteomes" id="UP000248555"/>
    </source>
</evidence>
<dbReference type="PANTHER" id="PTHR37313">
    <property type="entry name" value="UPF0749 PROTEIN RV1825"/>
    <property type="match status" value="1"/>
</dbReference>
<accession>A0A327YSH0</accession>
<dbReference type="Gene3D" id="3.30.70.1880">
    <property type="entry name" value="Protein of unknown function DUF881"/>
    <property type="match status" value="1"/>
</dbReference>
<gene>
    <name evidence="3" type="ORF">B0I26_101232</name>
</gene>
<comment type="similarity">
    <text evidence="1">Belongs to the UPF0749 family.</text>
</comment>
<keyword evidence="2" id="KW-0175">Coiled coil</keyword>
<dbReference type="RefSeq" id="WP_111643633.1">
    <property type="nucleotide sequence ID" value="NZ_QLMH01000001.1"/>
</dbReference>
<organism evidence="3 4">
    <name type="scientific">Paranoxybacillus vitaminiphilus</name>
    <dbReference type="NCBI Taxonomy" id="581036"/>
    <lineage>
        <taxon>Bacteria</taxon>
        <taxon>Bacillati</taxon>
        <taxon>Bacillota</taxon>
        <taxon>Bacilli</taxon>
        <taxon>Bacillales</taxon>
        <taxon>Anoxybacillaceae</taxon>
        <taxon>Paranoxybacillus</taxon>
    </lineage>
</organism>
<evidence type="ECO:0000313" key="3">
    <source>
        <dbReference type="EMBL" id="RAK23276.1"/>
    </source>
</evidence>
<dbReference type="Proteomes" id="UP000248555">
    <property type="component" value="Unassembled WGS sequence"/>
</dbReference>
<dbReference type="InterPro" id="IPR010273">
    <property type="entry name" value="DUF881"/>
</dbReference>
<keyword evidence="4" id="KW-1185">Reference proteome</keyword>
<feature type="coiled-coil region" evidence="2">
    <location>
        <begin position="53"/>
        <end position="94"/>
    </location>
</feature>
<dbReference type="OrthoDB" id="9776196at2"/>
<protein>
    <submittedName>
        <fullName evidence="3">Uncharacterized protein YlxW (UPF0749 family)</fullName>
    </submittedName>
</protein>
<dbReference type="InterPro" id="IPR027267">
    <property type="entry name" value="AH/BAR_dom_sf"/>
</dbReference>
<proteinExistence type="inferred from homology"/>
<dbReference type="PANTHER" id="PTHR37313:SF2">
    <property type="entry name" value="UPF0749 PROTEIN YLXX"/>
    <property type="match status" value="1"/>
</dbReference>
<dbReference type="EMBL" id="QLMH01000001">
    <property type="protein sequence ID" value="RAK23276.1"/>
    <property type="molecule type" value="Genomic_DNA"/>
</dbReference>
<dbReference type="Pfam" id="PF05949">
    <property type="entry name" value="DUF881"/>
    <property type="match status" value="1"/>
</dbReference>
<dbReference type="SUPFAM" id="SSF103657">
    <property type="entry name" value="BAR/IMD domain-like"/>
    <property type="match status" value="1"/>
</dbReference>
<evidence type="ECO:0000256" key="1">
    <source>
        <dbReference type="ARBA" id="ARBA00009108"/>
    </source>
</evidence>
<reference evidence="3 4" key="1">
    <citation type="submission" date="2018-06" db="EMBL/GenBank/DDBJ databases">
        <title>Genomic Encyclopedia of Type Strains, Phase III (KMG-III): the genomes of soil and plant-associated and newly described type strains.</title>
        <authorList>
            <person name="Whitman W."/>
        </authorList>
    </citation>
    <scope>NUCLEOTIDE SEQUENCE [LARGE SCALE GENOMIC DNA]</scope>
    <source>
        <strain evidence="3 4">CGMCC 1.8979</strain>
    </source>
</reference>
<comment type="caution">
    <text evidence="3">The sequence shown here is derived from an EMBL/GenBank/DDBJ whole genome shotgun (WGS) entry which is preliminary data.</text>
</comment>
<name>A0A327YSH0_9BACL</name>
<evidence type="ECO:0000256" key="2">
    <source>
        <dbReference type="SAM" id="Coils"/>
    </source>
</evidence>
<dbReference type="AlphaFoldDB" id="A0A327YSH0"/>
<sequence>MKKIQGSHVILSLVCLVLGFMISFSYQYAKEKTQERNLTDRQWEKEYEYRNKIIEQQEKNRKLHEELVKKQQKVQKMEKELADEEQIYYNLVEDAEKLRMHLGKVTVQGQGVEVTLSDASYIPSEANATDYIVHEEHVFSVINELFISGASAVAVNGQRLSHRSYIVCNGPTIEIDGNQHPAPFVISAIGDPDVLIPALNIAGGVKERLVNDNIVVKIARKDELILEPIINVNDG</sequence>